<feature type="region of interest" description="Disordered" evidence="1">
    <location>
        <begin position="594"/>
        <end position="626"/>
    </location>
</feature>
<feature type="non-terminal residue" evidence="2">
    <location>
        <position position="626"/>
    </location>
</feature>
<dbReference type="PANTHER" id="PTHR21228:SF40">
    <property type="entry name" value="LD45607P"/>
    <property type="match status" value="1"/>
</dbReference>
<dbReference type="Proteomes" id="UP001189429">
    <property type="component" value="Unassembled WGS sequence"/>
</dbReference>
<evidence type="ECO:0000313" key="3">
    <source>
        <dbReference type="Proteomes" id="UP001189429"/>
    </source>
</evidence>
<accession>A0ABN9RCN8</accession>
<evidence type="ECO:0008006" key="4">
    <source>
        <dbReference type="Google" id="ProtNLM"/>
    </source>
</evidence>
<reference evidence="2" key="1">
    <citation type="submission" date="2023-10" db="EMBL/GenBank/DDBJ databases">
        <authorList>
            <person name="Chen Y."/>
            <person name="Shah S."/>
            <person name="Dougan E. K."/>
            <person name="Thang M."/>
            <person name="Chan C."/>
        </authorList>
    </citation>
    <scope>NUCLEOTIDE SEQUENCE [LARGE SCALE GENOMIC DNA]</scope>
</reference>
<evidence type="ECO:0000313" key="2">
    <source>
        <dbReference type="EMBL" id="CAK0816020.1"/>
    </source>
</evidence>
<feature type="compositionally biased region" description="Low complexity" evidence="1">
    <location>
        <begin position="12"/>
        <end position="21"/>
    </location>
</feature>
<dbReference type="InterPro" id="IPR050870">
    <property type="entry name" value="FAST_kinase"/>
</dbReference>
<feature type="compositionally biased region" description="Basic residues" evidence="1">
    <location>
        <begin position="1"/>
        <end position="11"/>
    </location>
</feature>
<comment type="caution">
    <text evidence="2">The sequence shown here is derived from an EMBL/GenBank/DDBJ whole genome shotgun (WGS) entry which is preliminary data.</text>
</comment>
<gene>
    <name evidence="2" type="ORF">PCOR1329_LOCUS19108</name>
</gene>
<name>A0ABN9RCN8_9DINO</name>
<organism evidence="2 3">
    <name type="scientific">Prorocentrum cordatum</name>
    <dbReference type="NCBI Taxonomy" id="2364126"/>
    <lineage>
        <taxon>Eukaryota</taxon>
        <taxon>Sar</taxon>
        <taxon>Alveolata</taxon>
        <taxon>Dinophyceae</taxon>
        <taxon>Prorocentrales</taxon>
        <taxon>Prorocentraceae</taxon>
        <taxon>Prorocentrum</taxon>
    </lineage>
</organism>
<protein>
    <recommendedName>
        <fullName evidence="4">RAP domain-containing protein</fullName>
    </recommendedName>
</protein>
<feature type="region of interest" description="Disordered" evidence="1">
    <location>
        <begin position="1"/>
        <end position="33"/>
    </location>
</feature>
<dbReference type="EMBL" id="CAUYUJ010006069">
    <property type="protein sequence ID" value="CAK0816020.1"/>
    <property type="molecule type" value="Genomic_DNA"/>
</dbReference>
<sequence length="626" mass="67136">MGLRRQIHRGHPGAAPVAADGPAGGLQRGTCRPSSGGVAPCAGTCAAALAGSALPGAAAAASGWHAGASRGDEAHFAFDSTDVSEEDIHMLDTMESMKTADAMLDVVSEHLSRLTTAMIAECLYRVARRPSAQLGLTQNPRLRPLLDKLWWEIPRLQTGARSLAQLVWSLGKLDTRANAHSPPLLPGMEECMLHICSMLPKMMAKCTPQDLTNALWGIARLFPGGASGAEGHVDQVSLVSRAIVRQCIQKVDVLTSQSIANSFWALARLKFYGPDVEQYMRLAMDQTGTAAQLESFTPQGLANVLWALAQLRTAGVGQGPQDNNSVQLTLIAMAEASAGRLLEFQTQELSMVAWSYAKLYVKKGRALLRPAAVEDLLLRLAAVATTQIDKFEDQGISNIAWSLATLDLTGAAPALAPARGFIEAATAHCATELGGYSAQAVANLMWACVRTDFSGPGGGRWSTMERFCSAVVEDMKLRMSSMAANGLAANWRDLSGVAVALSHWGQKSRQRTQSMMTFMSLLTHKAAEGVARGELTPQLMLNIAQSAARLHAPPEDMQQLVDAIDACVVARGLRLNELDARQWGEVQRWCPPHRPGSGDAQHQWAHGGGYSAWPSQPPVPYGQQRE</sequence>
<proteinExistence type="predicted"/>
<keyword evidence="3" id="KW-1185">Reference proteome</keyword>
<dbReference type="PANTHER" id="PTHR21228">
    <property type="entry name" value="FAST LEU-RICH DOMAIN-CONTAINING"/>
    <property type="match status" value="1"/>
</dbReference>
<evidence type="ECO:0000256" key="1">
    <source>
        <dbReference type="SAM" id="MobiDB-lite"/>
    </source>
</evidence>